<evidence type="ECO:0008006" key="5">
    <source>
        <dbReference type="Google" id="ProtNLM"/>
    </source>
</evidence>
<dbReference type="Proteomes" id="UP000501534">
    <property type="component" value="Chromosome"/>
</dbReference>
<dbReference type="PANTHER" id="PTHR42928">
    <property type="entry name" value="TRICARBOXYLATE-BINDING PROTEIN"/>
    <property type="match status" value="1"/>
</dbReference>
<dbReference type="AlphaFoldDB" id="A0A6M4GZY5"/>
<accession>A0A6M4GZY5</accession>
<dbReference type="EMBL" id="CP053069">
    <property type="protein sequence ID" value="QJR12800.1"/>
    <property type="molecule type" value="Genomic_DNA"/>
</dbReference>
<sequence length="322" mass="33464">MMQTLKRLAAVALAAAVPSLAVAQAFPTKPVKIVVPFAAGGATDVVARLLAQKLQEAWGQPVVVENKAGAGGNIGADLVAKSPGDGYTLLMASGSIVTANPHMYKTLTYDPAKDLVPVTNVASGPQVIAVNPAVPAKDLKELVAMAKANPKTVNYGSAGIGTQTHLAAENFSYAAGIDMTHVPYKGESAAITDLMGGQIQLATPNLAAALNQIKEGKLRALAVTSKERSPQLPDVPAASEVLPGFENAGWFGLMAAAGTPKDVIDKIQKDSAKILLSPEFREKLTQQGMVPVANTPADFAVAIREESARWAKVIKERGLTAN</sequence>
<dbReference type="InterPro" id="IPR042100">
    <property type="entry name" value="Bug_dom1"/>
</dbReference>
<keyword evidence="2" id="KW-0732">Signal</keyword>
<comment type="similarity">
    <text evidence="1">Belongs to the UPF0065 (bug) family.</text>
</comment>
<dbReference type="PANTHER" id="PTHR42928:SF5">
    <property type="entry name" value="BLR1237 PROTEIN"/>
    <property type="match status" value="1"/>
</dbReference>
<evidence type="ECO:0000256" key="1">
    <source>
        <dbReference type="ARBA" id="ARBA00006987"/>
    </source>
</evidence>
<dbReference type="CDD" id="cd13578">
    <property type="entry name" value="PBP2_Bug27"/>
    <property type="match status" value="1"/>
</dbReference>
<dbReference type="PIRSF" id="PIRSF017082">
    <property type="entry name" value="YflP"/>
    <property type="match status" value="1"/>
</dbReference>
<dbReference type="RefSeq" id="WP_212756802.1">
    <property type="nucleotide sequence ID" value="NZ_CP053069.1"/>
</dbReference>
<evidence type="ECO:0000313" key="3">
    <source>
        <dbReference type="EMBL" id="QJR12800.1"/>
    </source>
</evidence>
<proteinExistence type="inferred from homology"/>
<dbReference type="KEGG" id="uru:DSM104443_03893"/>
<evidence type="ECO:0000256" key="2">
    <source>
        <dbReference type="SAM" id="SignalP"/>
    </source>
</evidence>
<protein>
    <recommendedName>
        <fullName evidence="5">Tripartite-type tricarboxylate transporter receptor subunit TctC</fullName>
    </recommendedName>
</protein>
<keyword evidence="4" id="KW-1185">Reference proteome</keyword>
<dbReference type="Gene3D" id="3.40.190.150">
    <property type="entry name" value="Bordetella uptake gene, domain 1"/>
    <property type="match status" value="1"/>
</dbReference>
<name>A0A6M4GZY5_9PROT</name>
<dbReference type="InterPro" id="IPR005064">
    <property type="entry name" value="BUG"/>
</dbReference>
<feature type="signal peptide" evidence="2">
    <location>
        <begin position="1"/>
        <end position="23"/>
    </location>
</feature>
<dbReference type="Pfam" id="PF03401">
    <property type="entry name" value="TctC"/>
    <property type="match status" value="1"/>
</dbReference>
<feature type="chain" id="PRO_5026845369" description="Tripartite-type tricarboxylate transporter receptor subunit TctC" evidence="2">
    <location>
        <begin position="24"/>
        <end position="322"/>
    </location>
</feature>
<evidence type="ECO:0000313" key="4">
    <source>
        <dbReference type="Proteomes" id="UP000501534"/>
    </source>
</evidence>
<reference evidence="3 4" key="1">
    <citation type="submission" date="2020-04" db="EMBL/GenBank/DDBJ databases">
        <title>Usitatibacter rugosus gen. nov., sp. nov. and Usitatibacter palustris sp. nov., novel members of Usitatibacteraceae fam. nov. within the order Nitrosomonadales isolated from soil.</title>
        <authorList>
            <person name="Huber K.J."/>
            <person name="Neumann-Schaal M."/>
            <person name="Geppert A."/>
            <person name="Luckner M."/>
            <person name="Wanner G."/>
            <person name="Overmann J."/>
        </authorList>
    </citation>
    <scope>NUCLEOTIDE SEQUENCE [LARGE SCALE GENOMIC DNA]</scope>
    <source>
        <strain evidence="3 4">0125_3</strain>
    </source>
</reference>
<dbReference type="SUPFAM" id="SSF53850">
    <property type="entry name" value="Periplasmic binding protein-like II"/>
    <property type="match status" value="1"/>
</dbReference>
<organism evidence="3 4">
    <name type="scientific">Usitatibacter rugosus</name>
    <dbReference type="NCBI Taxonomy" id="2732067"/>
    <lineage>
        <taxon>Bacteria</taxon>
        <taxon>Pseudomonadati</taxon>
        <taxon>Pseudomonadota</taxon>
        <taxon>Betaproteobacteria</taxon>
        <taxon>Nitrosomonadales</taxon>
        <taxon>Usitatibacteraceae</taxon>
        <taxon>Usitatibacter</taxon>
    </lineage>
</organism>
<dbReference type="Gene3D" id="3.40.190.10">
    <property type="entry name" value="Periplasmic binding protein-like II"/>
    <property type="match status" value="1"/>
</dbReference>
<gene>
    <name evidence="3" type="ORF">DSM104443_03893</name>
</gene>